<gene>
    <name evidence="1" type="ORF">S01H1_24624</name>
</gene>
<comment type="caution">
    <text evidence="1">The sequence shown here is derived from an EMBL/GenBank/DDBJ whole genome shotgun (WGS) entry which is preliminary data.</text>
</comment>
<protein>
    <submittedName>
        <fullName evidence="1">Uncharacterized protein</fullName>
    </submittedName>
</protein>
<reference evidence="1" key="1">
    <citation type="journal article" date="2014" name="Front. Microbiol.">
        <title>High frequency of phylogenetically diverse reductive dehalogenase-homologous genes in deep subseafloor sedimentary metagenomes.</title>
        <authorList>
            <person name="Kawai M."/>
            <person name="Futagami T."/>
            <person name="Toyoda A."/>
            <person name="Takaki Y."/>
            <person name="Nishi S."/>
            <person name="Hori S."/>
            <person name="Arai W."/>
            <person name="Tsubouchi T."/>
            <person name="Morono Y."/>
            <person name="Uchiyama I."/>
            <person name="Ito T."/>
            <person name="Fujiyama A."/>
            <person name="Inagaki F."/>
            <person name="Takami H."/>
        </authorList>
    </citation>
    <scope>NUCLEOTIDE SEQUENCE</scope>
    <source>
        <strain evidence="1">Expedition CK06-06</strain>
    </source>
</reference>
<proteinExistence type="predicted"/>
<evidence type="ECO:0000313" key="1">
    <source>
        <dbReference type="EMBL" id="GAF97082.1"/>
    </source>
</evidence>
<sequence length="57" mass="6631">MERDLMDDKKRPLIACRGCPQKDGCRNIKCQTEFECLTYKDRKKGIERHTLSLAVGM</sequence>
<organism evidence="1">
    <name type="scientific">marine sediment metagenome</name>
    <dbReference type="NCBI Taxonomy" id="412755"/>
    <lineage>
        <taxon>unclassified sequences</taxon>
        <taxon>metagenomes</taxon>
        <taxon>ecological metagenomes</taxon>
    </lineage>
</organism>
<dbReference type="EMBL" id="BARS01014812">
    <property type="protein sequence ID" value="GAF97082.1"/>
    <property type="molecule type" value="Genomic_DNA"/>
</dbReference>
<accession>X0U9Q5</accession>
<dbReference type="AlphaFoldDB" id="X0U9Q5"/>
<name>X0U9Q5_9ZZZZ</name>